<comment type="similarity">
    <text evidence="1">Belongs to the paxM FAD-dependent monooxygenase family.</text>
</comment>
<dbReference type="AlphaFoldDB" id="A0A9P5HM11"/>
<evidence type="ECO:0000259" key="6">
    <source>
        <dbReference type="Pfam" id="PF01494"/>
    </source>
</evidence>
<dbReference type="SUPFAM" id="SSF51905">
    <property type="entry name" value="FAD/NAD(P)-binding domain"/>
    <property type="match status" value="1"/>
</dbReference>
<gene>
    <name evidence="7" type="ORF">G7Z17_g3036</name>
</gene>
<evidence type="ECO:0000313" key="8">
    <source>
        <dbReference type="Proteomes" id="UP000722485"/>
    </source>
</evidence>
<keyword evidence="2" id="KW-0285">Flavoprotein</keyword>
<dbReference type="GO" id="GO:0004497">
    <property type="term" value="F:monooxygenase activity"/>
    <property type="evidence" value="ECO:0007669"/>
    <property type="project" value="UniProtKB-KW"/>
</dbReference>
<dbReference type="PANTHER" id="PTHR13789:SF309">
    <property type="entry name" value="PUTATIVE (AFU_ORTHOLOGUE AFUA_6G14510)-RELATED"/>
    <property type="match status" value="1"/>
</dbReference>
<evidence type="ECO:0000256" key="5">
    <source>
        <dbReference type="ARBA" id="ARBA00023033"/>
    </source>
</evidence>
<dbReference type="InterPro" id="IPR050493">
    <property type="entry name" value="FAD-dep_Monooxygenase_BioMet"/>
</dbReference>
<evidence type="ECO:0000313" key="7">
    <source>
        <dbReference type="EMBL" id="KAF7554295.1"/>
    </source>
</evidence>
<evidence type="ECO:0000256" key="3">
    <source>
        <dbReference type="ARBA" id="ARBA00022827"/>
    </source>
</evidence>
<comment type="caution">
    <text evidence="7">The sequence shown here is derived from an EMBL/GenBank/DDBJ whole genome shotgun (WGS) entry which is preliminary data.</text>
</comment>
<proteinExistence type="inferred from homology"/>
<evidence type="ECO:0000256" key="2">
    <source>
        <dbReference type="ARBA" id="ARBA00022630"/>
    </source>
</evidence>
<keyword evidence="8" id="KW-1185">Reference proteome</keyword>
<keyword evidence="3" id="KW-0274">FAD</keyword>
<dbReference type="InterPro" id="IPR036188">
    <property type="entry name" value="FAD/NAD-bd_sf"/>
</dbReference>
<sequence>MNDIKKQSHHISPVVYESRTEHINLGGVTGIAAHGLRLLSRLGIHDDILAKGVEIPKFVLHSLKGKTMGEASMMSWTKKQTGFGNVRIRSVDVMDVLLDAVRNADIPVLYGKRLVGIEEKDAVITASFSDGTQDSADFLLGCDGIHSAVRKLYVDPECIPEYSGIANMFSLIPAIDLLPSVPLLENMNVTLTSDGLFGLSPVTPSRDRLYWSFYREIRLPATGDVREGWEEQNEKEIANLKSNLLHLFGHDNSDWMTFLRDVLDKTEAISFYPIYKMPPGRPWSKGRCLIIGDAAHALQPHGMQGISMALEDVFLFSKLLASGSDRLEVGLQAYEEKRKARTEKVARTSEQNGAMRPKATPLQLLLIELAVSVGLWIYKMAGLDKFGFGQEPIVYDIDDEQF</sequence>
<keyword evidence="4" id="KW-0560">Oxidoreductase</keyword>
<dbReference type="InterPro" id="IPR002938">
    <property type="entry name" value="FAD-bd"/>
</dbReference>
<dbReference type="Proteomes" id="UP000722485">
    <property type="component" value="Unassembled WGS sequence"/>
</dbReference>
<name>A0A9P5HM11_9HYPO</name>
<dbReference type="GO" id="GO:0071949">
    <property type="term" value="F:FAD binding"/>
    <property type="evidence" value="ECO:0007669"/>
    <property type="project" value="InterPro"/>
</dbReference>
<accession>A0A9P5HM11</accession>
<dbReference type="EMBL" id="JAANBB010000034">
    <property type="protein sequence ID" value="KAF7554295.1"/>
    <property type="molecule type" value="Genomic_DNA"/>
</dbReference>
<dbReference type="PRINTS" id="PR00420">
    <property type="entry name" value="RNGMNOXGNASE"/>
</dbReference>
<evidence type="ECO:0000256" key="1">
    <source>
        <dbReference type="ARBA" id="ARBA00007992"/>
    </source>
</evidence>
<organism evidence="7 8">
    <name type="scientific">Cylindrodendrum hubeiense</name>
    <dbReference type="NCBI Taxonomy" id="595255"/>
    <lineage>
        <taxon>Eukaryota</taxon>
        <taxon>Fungi</taxon>
        <taxon>Dikarya</taxon>
        <taxon>Ascomycota</taxon>
        <taxon>Pezizomycotina</taxon>
        <taxon>Sordariomycetes</taxon>
        <taxon>Hypocreomycetidae</taxon>
        <taxon>Hypocreales</taxon>
        <taxon>Nectriaceae</taxon>
        <taxon>Cylindrodendrum</taxon>
    </lineage>
</organism>
<keyword evidence="5" id="KW-0503">Monooxygenase</keyword>
<dbReference type="Gene3D" id="3.50.50.60">
    <property type="entry name" value="FAD/NAD(P)-binding domain"/>
    <property type="match status" value="1"/>
</dbReference>
<protein>
    <recommendedName>
        <fullName evidence="6">FAD-binding domain-containing protein</fullName>
    </recommendedName>
</protein>
<evidence type="ECO:0000256" key="4">
    <source>
        <dbReference type="ARBA" id="ARBA00023002"/>
    </source>
</evidence>
<dbReference type="Pfam" id="PF01494">
    <property type="entry name" value="FAD_binding_3"/>
    <property type="match status" value="1"/>
</dbReference>
<dbReference type="OrthoDB" id="16820at2759"/>
<feature type="domain" description="FAD-binding" evidence="6">
    <location>
        <begin position="14"/>
        <end position="348"/>
    </location>
</feature>
<reference evidence="7" key="1">
    <citation type="submission" date="2020-03" db="EMBL/GenBank/DDBJ databases">
        <title>Draft Genome Sequence of Cylindrodendrum hubeiense.</title>
        <authorList>
            <person name="Buettner E."/>
            <person name="Kellner H."/>
        </authorList>
    </citation>
    <scope>NUCLEOTIDE SEQUENCE</scope>
    <source>
        <strain evidence="7">IHI 201604</strain>
    </source>
</reference>
<dbReference type="PANTHER" id="PTHR13789">
    <property type="entry name" value="MONOOXYGENASE"/>
    <property type="match status" value="1"/>
</dbReference>